<comment type="caution">
    <text evidence="1">The sequence shown here is derived from an EMBL/GenBank/DDBJ whole genome shotgun (WGS) entry which is preliminary data.</text>
</comment>
<dbReference type="AlphaFoldDB" id="A0A0J7MUI1"/>
<accession>A0A0J7MUI1</accession>
<sequence>MNDMNGLKKSTNLFVTTLEEEAQMPQTREKLQTFGWEVSPHPPYSHLAPSDSIPPRNIWAAGDFSQKMSLRRVCYNG</sequence>
<dbReference type="EMBL" id="LBMM01017281">
    <property type="protein sequence ID" value="KMQ84135.1"/>
    <property type="molecule type" value="Genomic_DNA"/>
</dbReference>
<organism evidence="1 2">
    <name type="scientific">Lasius niger</name>
    <name type="common">Black garden ant</name>
    <dbReference type="NCBI Taxonomy" id="67767"/>
    <lineage>
        <taxon>Eukaryota</taxon>
        <taxon>Metazoa</taxon>
        <taxon>Ecdysozoa</taxon>
        <taxon>Arthropoda</taxon>
        <taxon>Hexapoda</taxon>
        <taxon>Insecta</taxon>
        <taxon>Pterygota</taxon>
        <taxon>Neoptera</taxon>
        <taxon>Endopterygota</taxon>
        <taxon>Hymenoptera</taxon>
        <taxon>Apocrita</taxon>
        <taxon>Aculeata</taxon>
        <taxon>Formicoidea</taxon>
        <taxon>Formicidae</taxon>
        <taxon>Formicinae</taxon>
        <taxon>Lasius</taxon>
        <taxon>Lasius</taxon>
    </lineage>
</organism>
<name>A0A0J7MUI1_LASNI</name>
<evidence type="ECO:0000313" key="2">
    <source>
        <dbReference type="Proteomes" id="UP000036403"/>
    </source>
</evidence>
<proteinExistence type="predicted"/>
<reference evidence="1 2" key="1">
    <citation type="submission" date="2015-04" db="EMBL/GenBank/DDBJ databases">
        <title>Lasius niger genome sequencing.</title>
        <authorList>
            <person name="Konorov E.A."/>
            <person name="Nikitin M.A."/>
            <person name="Kirill M.V."/>
            <person name="Chang P."/>
        </authorList>
    </citation>
    <scope>NUCLEOTIDE SEQUENCE [LARGE SCALE GENOMIC DNA]</scope>
    <source>
        <tissue evidence="1">Whole</tissue>
    </source>
</reference>
<dbReference type="PaxDb" id="67767-A0A0J7MUI1"/>
<protein>
    <submittedName>
        <fullName evidence="1">Uncharacterized protein</fullName>
    </submittedName>
</protein>
<dbReference type="Proteomes" id="UP000036403">
    <property type="component" value="Unassembled WGS sequence"/>
</dbReference>
<gene>
    <name evidence="1" type="ORF">RF55_18337</name>
</gene>
<keyword evidence="2" id="KW-1185">Reference proteome</keyword>
<evidence type="ECO:0000313" key="1">
    <source>
        <dbReference type="EMBL" id="KMQ84135.1"/>
    </source>
</evidence>